<keyword evidence="4" id="KW-1185">Reference proteome</keyword>
<dbReference type="Proteomes" id="UP001049176">
    <property type="component" value="Chromosome 1"/>
</dbReference>
<protein>
    <submittedName>
        <fullName evidence="3">Uncharacterized protein</fullName>
    </submittedName>
</protein>
<dbReference type="GeneID" id="66071111"/>
<proteinExistence type="predicted"/>
<dbReference type="AlphaFoldDB" id="A0A9P7V4V5"/>
<evidence type="ECO:0000256" key="2">
    <source>
        <dbReference type="SAM" id="Phobius"/>
    </source>
</evidence>
<evidence type="ECO:0000313" key="3">
    <source>
        <dbReference type="EMBL" id="KAG7100262.1"/>
    </source>
</evidence>
<feature type="region of interest" description="Disordered" evidence="1">
    <location>
        <begin position="191"/>
        <end position="213"/>
    </location>
</feature>
<keyword evidence="2" id="KW-0472">Membrane</keyword>
<accession>A0A9P7V4V5</accession>
<evidence type="ECO:0000256" key="1">
    <source>
        <dbReference type="SAM" id="MobiDB-lite"/>
    </source>
</evidence>
<feature type="region of interest" description="Disordered" evidence="1">
    <location>
        <begin position="253"/>
        <end position="273"/>
    </location>
</feature>
<reference evidence="3" key="1">
    <citation type="journal article" date="2021" name="Genome Biol. Evol.">
        <title>The assembled and annotated genome of the fairy-ring fungus Marasmius oreades.</title>
        <authorList>
            <person name="Hiltunen M."/>
            <person name="Ament-Velasquez S.L."/>
            <person name="Johannesson H."/>
        </authorList>
    </citation>
    <scope>NUCLEOTIDE SEQUENCE</scope>
    <source>
        <strain evidence="3">03SP1</strain>
    </source>
</reference>
<name>A0A9P7V4V5_9AGAR</name>
<dbReference type="RefSeq" id="XP_043016732.1">
    <property type="nucleotide sequence ID" value="XM_043148018.1"/>
</dbReference>
<keyword evidence="2" id="KW-1133">Transmembrane helix</keyword>
<comment type="caution">
    <text evidence="3">The sequence shown here is derived from an EMBL/GenBank/DDBJ whole genome shotgun (WGS) entry which is preliminary data.</text>
</comment>
<dbReference type="KEGG" id="more:E1B28_002035"/>
<dbReference type="OrthoDB" id="3068171at2759"/>
<organism evidence="3 4">
    <name type="scientific">Marasmius oreades</name>
    <name type="common">fairy-ring Marasmius</name>
    <dbReference type="NCBI Taxonomy" id="181124"/>
    <lineage>
        <taxon>Eukaryota</taxon>
        <taxon>Fungi</taxon>
        <taxon>Dikarya</taxon>
        <taxon>Basidiomycota</taxon>
        <taxon>Agaricomycotina</taxon>
        <taxon>Agaricomycetes</taxon>
        <taxon>Agaricomycetidae</taxon>
        <taxon>Agaricales</taxon>
        <taxon>Marasmiineae</taxon>
        <taxon>Marasmiaceae</taxon>
        <taxon>Marasmius</taxon>
    </lineage>
</organism>
<dbReference type="CDD" id="cd12087">
    <property type="entry name" value="TM_EGFR-like"/>
    <property type="match status" value="1"/>
</dbReference>
<gene>
    <name evidence="3" type="ORF">E1B28_002035</name>
</gene>
<feature type="transmembrane region" description="Helical" evidence="2">
    <location>
        <begin position="130"/>
        <end position="152"/>
    </location>
</feature>
<keyword evidence="2" id="KW-0812">Transmembrane</keyword>
<evidence type="ECO:0000313" key="4">
    <source>
        <dbReference type="Proteomes" id="UP001049176"/>
    </source>
</evidence>
<dbReference type="EMBL" id="CM032181">
    <property type="protein sequence ID" value="KAG7100262.1"/>
    <property type="molecule type" value="Genomic_DNA"/>
</dbReference>
<sequence length="273" mass="29183">MVYYSATIQREEQQSDHVLDLASHARPGYPTGDPFLVRGISTAYWKSHLNSTNQDSVQKLIQTQYDALLKSATINGTNIYGGSWVGPPSRNLDVLNQTFAAMLLINTIRIPPVVNISNPTPPSSKKIGKIVGGVLGGLAFVAILLVSIFVFLRKRKIGESDSHHEVPAEYLPSPFVLPTVVREMEGEGTFPSRVVKSHPNAGRGEPVANPGGEVNVAPSIVGSESPINDPDSGLHAVPTAELVRVLNARLRHHSSGGTSDIMPPAYPGSQATG</sequence>